<dbReference type="Gene3D" id="3.30.470.20">
    <property type="entry name" value="ATP-grasp fold, B domain"/>
    <property type="match status" value="1"/>
</dbReference>
<dbReference type="Gene3D" id="3.40.50.20">
    <property type="match status" value="1"/>
</dbReference>
<organism evidence="2 3">
    <name type="scientific">Angiostrongylus cantonensis</name>
    <name type="common">Rat lungworm</name>
    <dbReference type="NCBI Taxonomy" id="6313"/>
    <lineage>
        <taxon>Eukaryota</taxon>
        <taxon>Metazoa</taxon>
        <taxon>Ecdysozoa</taxon>
        <taxon>Nematoda</taxon>
        <taxon>Chromadorea</taxon>
        <taxon>Rhabditida</taxon>
        <taxon>Rhabditina</taxon>
        <taxon>Rhabditomorpha</taxon>
        <taxon>Strongyloidea</taxon>
        <taxon>Metastrongylidae</taxon>
        <taxon>Angiostrongylus</taxon>
    </lineage>
</organism>
<evidence type="ECO:0000313" key="3">
    <source>
        <dbReference type="WBParaSite" id="ACAC_0000899301-mRNA-1"/>
    </source>
</evidence>
<feature type="domain" description="Synapsin ATP-binding" evidence="1">
    <location>
        <begin position="102"/>
        <end position="250"/>
    </location>
</feature>
<name>A0A0K0DDY1_ANGCA</name>
<dbReference type="InterPro" id="IPR013815">
    <property type="entry name" value="ATP_grasp_subdomain_1"/>
</dbReference>
<reference evidence="2" key="1">
    <citation type="submission" date="2012-09" db="EMBL/GenBank/DDBJ databases">
        <authorList>
            <person name="Martin A.A."/>
        </authorList>
    </citation>
    <scope>NUCLEOTIDE SEQUENCE</scope>
</reference>
<sequence>MCSSAPTSPARSTETLAAAVERSLQNDRSRAAPVMPPNAKADFPELDLLCTEHSLTVEINQTGRDPRNFCPHAAFVGPSATRNQQSKTILRAMIAAGIPFVNSHTSMIAFMDKNNLKKQLRKLVLADNTRIPLLPTIHYPHFHRFHEPTTFPVVISVKEGYQGIGKIKVNSQAELSDVEGMLQIMGKGDTEVEVEPYVDIKFDLHVQKIGHEMKTFLRRGISKSWKSNVGSAVLEQIPTNERFVLDISCSIIIKNFVVL</sequence>
<evidence type="ECO:0000259" key="1">
    <source>
        <dbReference type="Pfam" id="PF02750"/>
    </source>
</evidence>
<dbReference type="Gene3D" id="3.30.1490.20">
    <property type="entry name" value="ATP-grasp fold, A domain"/>
    <property type="match status" value="1"/>
</dbReference>
<dbReference type="SUPFAM" id="SSF56059">
    <property type="entry name" value="Glutathione synthetase ATP-binding domain-like"/>
    <property type="match status" value="1"/>
</dbReference>
<keyword evidence="2" id="KW-1185">Reference proteome</keyword>
<dbReference type="GO" id="GO:0005524">
    <property type="term" value="F:ATP binding"/>
    <property type="evidence" value="ECO:0007669"/>
    <property type="project" value="InterPro"/>
</dbReference>
<dbReference type="PANTHER" id="PTHR10841">
    <property type="entry name" value="SYNAPSIN"/>
    <property type="match status" value="1"/>
</dbReference>
<evidence type="ECO:0000313" key="2">
    <source>
        <dbReference type="Proteomes" id="UP000035642"/>
    </source>
</evidence>
<proteinExistence type="predicted"/>
<protein>
    <submittedName>
        <fullName evidence="3">Synapsin_C domain-containing protein</fullName>
    </submittedName>
</protein>
<dbReference type="STRING" id="6313.A0A0K0DDY1"/>
<dbReference type="Pfam" id="PF02750">
    <property type="entry name" value="Synapsin_C"/>
    <property type="match status" value="1"/>
</dbReference>
<dbReference type="GO" id="GO:0007269">
    <property type="term" value="P:neurotransmitter secretion"/>
    <property type="evidence" value="ECO:0007669"/>
    <property type="project" value="TreeGrafter"/>
</dbReference>
<dbReference type="WBParaSite" id="ACAC_0000899301-mRNA-1">
    <property type="protein sequence ID" value="ACAC_0000899301-mRNA-1"/>
    <property type="gene ID" value="ACAC_0000899301"/>
</dbReference>
<accession>A0A0K0DDY1</accession>
<dbReference type="Proteomes" id="UP000035642">
    <property type="component" value="Unassembled WGS sequence"/>
</dbReference>
<dbReference type="InterPro" id="IPR020898">
    <property type="entry name" value="Synapsin_ATP-bd_dom"/>
</dbReference>
<dbReference type="AlphaFoldDB" id="A0A0K0DDY1"/>
<reference evidence="3" key="2">
    <citation type="submission" date="2017-02" db="UniProtKB">
        <authorList>
            <consortium name="WormBaseParasite"/>
        </authorList>
    </citation>
    <scope>IDENTIFICATION</scope>
</reference>
<dbReference type="GO" id="GO:0030672">
    <property type="term" value="C:synaptic vesicle membrane"/>
    <property type="evidence" value="ECO:0007669"/>
    <property type="project" value="TreeGrafter"/>
</dbReference>
<dbReference type="PANTHER" id="PTHR10841:SF17">
    <property type="entry name" value="SYNAPSIN"/>
    <property type="match status" value="1"/>
</dbReference>